<reference evidence="2 3" key="1">
    <citation type="submission" date="2019-02" db="EMBL/GenBank/DDBJ databases">
        <title>Genome of a new Bacteroidetes strain.</title>
        <authorList>
            <person name="Pitt A."/>
        </authorList>
    </citation>
    <scope>NUCLEOTIDE SEQUENCE [LARGE SCALE GENOMIC DNA]</scope>
    <source>
        <strain evidence="2 3">103A-SOEBACH</strain>
    </source>
</reference>
<evidence type="ECO:0008006" key="4">
    <source>
        <dbReference type="Google" id="ProtNLM"/>
    </source>
</evidence>
<dbReference type="EMBL" id="SEWY01000001">
    <property type="protein sequence ID" value="TBH75397.1"/>
    <property type="molecule type" value="Genomic_DNA"/>
</dbReference>
<protein>
    <recommendedName>
        <fullName evidence="4">Transporter</fullName>
    </recommendedName>
</protein>
<dbReference type="OrthoDB" id="1405967at2"/>
<feature type="signal peptide" evidence="1">
    <location>
        <begin position="1"/>
        <end position="17"/>
    </location>
</feature>
<gene>
    <name evidence="2" type="ORF">EWU20_02130</name>
</gene>
<keyword evidence="3" id="KW-1185">Reference proteome</keyword>
<dbReference type="RefSeq" id="WP_130922554.1">
    <property type="nucleotide sequence ID" value="NZ_JAANOM010000002.1"/>
</dbReference>
<evidence type="ECO:0000256" key="1">
    <source>
        <dbReference type="SAM" id="SignalP"/>
    </source>
</evidence>
<proteinExistence type="predicted"/>
<feature type="chain" id="PRO_5020835106" description="Transporter" evidence="1">
    <location>
        <begin position="18"/>
        <end position="300"/>
    </location>
</feature>
<evidence type="ECO:0000313" key="3">
    <source>
        <dbReference type="Proteomes" id="UP000293583"/>
    </source>
</evidence>
<keyword evidence="1" id="KW-0732">Signal</keyword>
<dbReference type="Proteomes" id="UP000293583">
    <property type="component" value="Unassembled WGS sequence"/>
</dbReference>
<comment type="caution">
    <text evidence="2">The sequence shown here is derived from an EMBL/GenBank/DDBJ whole genome shotgun (WGS) entry which is preliminary data.</text>
</comment>
<evidence type="ECO:0000313" key="2">
    <source>
        <dbReference type="EMBL" id="TBH75397.1"/>
    </source>
</evidence>
<dbReference type="AlphaFoldDB" id="A0A4Q9BH08"/>
<name>A0A4Q9BH08_9BACT</name>
<organism evidence="2 3">
    <name type="scientific">Aquirufa antheringensis</name>
    <dbReference type="NCBI Taxonomy" id="2516559"/>
    <lineage>
        <taxon>Bacteria</taxon>
        <taxon>Pseudomonadati</taxon>
        <taxon>Bacteroidota</taxon>
        <taxon>Cytophagia</taxon>
        <taxon>Cytophagales</taxon>
        <taxon>Flectobacillaceae</taxon>
        <taxon>Aquirufa</taxon>
    </lineage>
</organism>
<sequence length="300" mass="33283">MKKLLLFLLFAFPSVGCDLCGCANSNAFLGLMPASNHGFMGVRYRYQNFTSHVTSTVLKTEESFQTAELWGRFYPINKVQVMAILPYAIHTQKQIAQQQSIQIAGMADPTLFVHYSLVNTLLDSTLHEVNQSLLVGAGLKPALGKFRYEESNPNQVANANFQLGTGSTDWMLNALYNIRYAAWGINADAQYRFPGENPDSYRFGARSSVAMTLFYAYGRGHKITLMPYANTTLEYAARDSRAGLSIENSGGGIQWLGAGLEAYSKRFVFGLNFAKPAAQNLSNGELQAIDRFSLHISYLF</sequence>
<accession>A0A4Q9BH08</accession>